<dbReference type="Proteomes" id="UP000190989">
    <property type="component" value="Unassembled WGS sequence"/>
</dbReference>
<accession>A0A1U6H695</accession>
<evidence type="ECO:0000313" key="16">
    <source>
        <dbReference type="Proteomes" id="UP000190989"/>
    </source>
</evidence>
<dbReference type="PROSITE" id="PS51257">
    <property type="entry name" value="PROKAR_LIPOPROTEIN"/>
    <property type="match status" value="1"/>
</dbReference>
<keyword evidence="5 11" id="KW-0812">Transmembrane</keyword>
<dbReference type="InterPro" id="IPR000531">
    <property type="entry name" value="Beta-barrel_TonB"/>
</dbReference>
<organism evidence="15 16">
    <name type="scientific">Novosphingobium mathurense</name>
    <dbReference type="NCBI Taxonomy" id="428990"/>
    <lineage>
        <taxon>Bacteria</taxon>
        <taxon>Pseudomonadati</taxon>
        <taxon>Pseudomonadota</taxon>
        <taxon>Alphaproteobacteria</taxon>
        <taxon>Sphingomonadales</taxon>
        <taxon>Sphingomonadaceae</taxon>
        <taxon>Novosphingobium</taxon>
    </lineage>
</organism>
<feature type="domain" description="TonB-dependent receptor plug" evidence="14">
    <location>
        <begin position="79"/>
        <end position="189"/>
    </location>
</feature>
<dbReference type="SUPFAM" id="SSF56935">
    <property type="entry name" value="Porins"/>
    <property type="match status" value="1"/>
</dbReference>
<keyword evidence="8 12" id="KW-0798">TonB box</keyword>
<dbReference type="PROSITE" id="PS52016">
    <property type="entry name" value="TONB_DEPENDENT_REC_3"/>
    <property type="match status" value="1"/>
</dbReference>
<evidence type="ECO:0000256" key="4">
    <source>
        <dbReference type="ARBA" id="ARBA00022496"/>
    </source>
</evidence>
<keyword evidence="2 11" id="KW-0813">Transport</keyword>
<dbReference type="GO" id="GO:0006826">
    <property type="term" value="P:iron ion transport"/>
    <property type="evidence" value="ECO:0007669"/>
    <property type="project" value="UniProtKB-KW"/>
</dbReference>
<keyword evidence="7" id="KW-0406">Ion transport</keyword>
<sequence length="773" mass="82543">MGRFARSSAGAQRAKDTSPHGGFAAIGCFGAALLVLSPAAASAQALADGAPVGGSADAGPAIDQADDIVVTATRRTEKEQDVPFSTSVIEPRQLVASFAAGGDIRALANSVPGLNIESSAGRTFPRFYIRGYGNTDFSIFASQPVSLVYDDVVAENAALKAFPIFDVADVEVLRGPQGTLFGRNAPAGVVQIQSVKPVLGETSGSFSLAEGRYNSASFTGALNVPLSDVMAARASVQVQHRDDWVSDPINASRLEGFDDVAGRLQLLYQPNARFSALFNVHGRHQTGSARLFRANIITPGTNRIVPGFDPAAYYGDSRNTAHFDSIGASARLMLELPGVSLVSITGYETILSYYGLSDTDGGYGAAFEPTMGPTVTRPDGSVIGIPFPVSSAGAIDDHHQITQELRAASDYAGPLNWLAGLYYFHDTTTAGSLIYEQTGTTLTSSNHSRQDNDAYAAFGSLVFKPSARFDLRAGLRFTHDAKTFTIVDAFNQSFAQTRARAKGDNLSGDLSATYAVTPDFKIYGRLATGFRAPSFGAPTNTVGIQIAKAETNRSAEIGFKSFLADRRIKLNADIYYYRVRNQQLTAVGGADNSTRLLNARRSVGYGGEVEMDAKVSDRLQLSASAGYNRTRIEDRDLAVAVCASCTVTDPRNAQGNALIYGNPLPQAAKWTLDAGVAYTVPVAAGRELFFNADLAYRSSVNFFLYESKEFTGRPLADLGLRGGFRWGDGKYEVAAFCRNCLDQIRVIGAIDFNNLTGMINDPVIYGIQLSGKF</sequence>
<evidence type="ECO:0000256" key="12">
    <source>
        <dbReference type="RuleBase" id="RU003357"/>
    </source>
</evidence>
<gene>
    <name evidence="15" type="ORF">SAMN06295987_1011355</name>
</gene>
<keyword evidence="4" id="KW-0410">Iron transport</keyword>
<dbReference type="AlphaFoldDB" id="A0A1U6H695"/>
<evidence type="ECO:0000256" key="2">
    <source>
        <dbReference type="ARBA" id="ARBA00022448"/>
    </source>
</evidence>
<evidence type="ECO:0000256" key="5">
    <source>
        <dbReference type="ARBA" id="ARBA00022692"/>
    </source>
</evidence>
<evidence type="ECO:0000256" key="1">
    <source>
        <dbReference type="ARBA" id="ARBA00004571"/>
    </source>
</evidence>
<evidence type="ECO:0000313" key="15">
    <source>
        <dbReference type="EMBL" id="SLJ91295.1"/>
    </source>
</evidence>
<dbReference type="InterPro" id="IPR039426">
    <property type="entry name" value="TonB-dep_rcpt-like"/>
</dbReference>
<dbReference type="PANTHER" id="PTHR32552:SF81">
    <property type="entry name" value="TONB-DEPENDENT OUTER MEMBRANE RECEPTOR"/>
    <property type="match status" value="1"/>
</dbReference>
<keyword evidence="10 11" id="KW-0998">Cell outer membrane</keyword>
<evidence type="ECO:0000256" key="3">
    <source>
        <dbReference type="ARBA" id="ARBA00022452"/>
    </source>
</evidence>
<keyword evidence="9 11" id="KW-0472">Membrane</keyword>
<proteinExistence type="inferred from homology"/>
<keyword evidence="3 11" id="KW-1134">Transmembrane beta strand</keyword>
<dbReference type="Pfam" id="PF07715">
    <property type="entry name" value="Plug"/>
    <property type="match status" value="1"/>
</dbReference>
<dbReference type="EMBL" id="FVZE01000001">
    <property type="protein sequence ID" value="SLJ91295.1"/>
    <property type="molecule type" value="Genomic_DNA"/>
</dbReference>
<dbReference type="STRING" id="428990.SAMN06295987_1011355"/>
<evidence type="ECO:0000256" key="11">
    <source>
        <dbReference type="PROSITE-ProRule" id="PRU01360"/>
    </source>
</evidence>
<evidence type="ECO:0000256" key="10">
    <source>
        <dbReference type="ARBA" id="ARBA00023237"/>
    </source>
</evidence>
<protein>
    <submittedName>
        <fullName evidence="15">Iron complex outermembrane recepter protein</fullName>
    </submittedName>
</protein>
<reference evidence="16" key="1">
    <citation type="submission" date="2017-02" db="EMBL/GenBank/DDBJ databases">
        <authorList>
            <person name="Varghese N."/>
            <person name="Submissions S."/>
        </authorList>
    </citation>
    <scope>NUCLEOTIDE SEQUENCE [LARGE SCALE GENOMIC DNA]</scope>
    <source>
        <strain evidence="16">SM117</strain>
    </source>
</reference>
<evidence type="ECO:0000259" key="14">
    <source>
        <dbReference type="Pfam" id="PF07715"/>
    </source>
</evidence>
<dbReference type="Pfam" id="PF00593">
    <property type="entry name" value="TonB_dep_Rec_b-barrel"/>
    <property type="match status" value="1"/>
</dbReference>
<dbReference type="PANTHER" id="PTHR32552">
    <property type="entry name" value="FERRICHROME IRON RECEPTOR-RELATED"/>
    <property type="match status" value="1"/>
</dbReference>
<comment type="similarity">
    <text evidence="11 12">Belongs to the TonB-dependent receptor family.</text>
</comment>
<evidence type="ECO:0000256" key="8">
    <source>
        <dbReference type="ARBA" id="ARBA00023077"/>
    </source>
</evidence>
<dbReference type="Gene3D" id="2.40.170.20">
    <property type="entry name" value="TonB-dependent receptor, beta-barrel domain"/>
    <property type="match status" value="1"/>
</dbReference>
<dbReference type="RefSeq" id="WP_079729802.1">
    <property type="nucleotide sequence ID" value="NZ_FVZE01000001.1"/>
</dbReference>
<evidence type="ECO:0000256" key="9">
    <source>
        <dbReference type="ARBA" id="ARBA00023136"/>
    </source>
</evidence>
<comment type="subcellular location">
    <subcellularLocation>
        <location evidence="1 11">Cell outer membrane</location>
        <topology evidence="1 11">Multi-pass membrane protein</topology>
    </subcellularLocation>
</comment>
<keyword evidence="16" id="KW-1185">Reference proteome</keyword>
<evidence type="ECO:0000259" key="13">
    <source>
        <dbReference type="Pfam" id="PF00593"/>
    </source>
</evidence>
<dbReference type="GO" id="GO:0009279">
    <property type="term" value="C:cell outer membrane"/>
    <property type="evidence" value="ECO:0007669"/>
    <property type="project" value="UniProtKB-SubCell"/>
</dbReference>
<evidence type="ECO:0000256" key="7">
    <source>
        <dbReference type="ARBA" id="ARBA00023065"/>
    </source>
</evidence>
<name>A0A1U6H695_9SPHN</name>
<dbReference type="InterPro" id="IPR036942">
    <property type="entry name" value="Beta-barrel_TonB_sf"/>
</dbReference>
<evidence type="ECO:0000256" key="6">
    <source>
        <dbReference type="ARBA" id="ARBA00023004"/>
    </source>
</evidence>
<keyword evidence="6" id="KW-0408">Iron</keyword>
<feature type="domain" description="TonB-dependent receptor-like beta-barrel" evidence="13">
    <location>
        <begin position="309"/>
        <end position="719"/>
    </location>
</feature>
<dbReference type="InterPro" id="IPR012910">
    <property type="entry name" value="Plug_dom"/>
</dbReference>